<sequence>MHFAVPIDPHLRTPWSAESAGAAAAGTAPTRAYAIPAVGSNSAIVVLSGTPPQVPVSMYDHPFVSLPQRLVSPTPASCRVDLRRAVTAYPGRRDVVTLLQMAYDLLSRRALCLDELKELALVAGALVEHGMNHQSVDLTHHQASRALERLGLRFLLMDAVVSTFIVLGQDPEPGDWKLFTDTISHAAPTGYFGESRVTAAYTLARELSAAIKTLKGGKRPAPADLFHLKRMLFCSPSSPARFRRPDFDRWRQGSRTDAQ</sequence>
<name>U6KM83_9EIME</name>
<dbReference type="RefSeq" id="XP_037878856.1">
    <property type="nucleotide sequence ID" value="XM_038023002.1"/>
</dbReference>
<dbReference type="GeneID" id="60404521"/>
<protein>
    <submittedName>
        <fullName evidence="1">Uncharacterized protein</fullName>
    </submittedName>
</protein>
<dbReference type="EMBL" id="HG736288">
    <property type="protein sequence ID" value="CDJ36568.1"/>
    <property type="molecule type" value="Genomic_DNA"/>
</dbReference>
<gene>
    <name evidence="1" type="ORF">EMH_0090650</name>
</gene>
<proteinExistence type="predicted"/>
<keyword evidence="2" id="KW-1185">Reference proteome</keyword>
<evidence type="ECO:0000313" key="2">
    <source>
        <dbReference type="Proteomes" id="UP000030744"/>
    </source>
</evidence>
<dbReference type="Proteomes" id="UP000030744">
    <property type="component" value="Unassembled WGS sequence"/>
</dbReference>
<dbReference type="VEuPathDB" id="ToxoDB:EMH_0090650"/>
<accession>U6KM83</accession>
<evidence type="ECO:0000313" key="1">
    <source>
        <dbReference type="EMBL" id="CDJ36568.1"/>
    </source>
</evidence>
<reference evidence="1" key="2">
    <citation type="submission" date="2013-10" db="EMBL/GenBank/DDBJ databases">
        <authorList>
            <person name="Aslett M."/>
        </authorList>
    </citation>
    <scope>NUCLEOTIDE SEQUENCE [LARGE SCALE GENOMIC DNA]</scope>
    <source>
        <strain evidence="1">Houghton</strain>
    </source>
</reference>
<organism evidence="1 2">
    <name type="scientific">Eimeria mitis</name>
    <dbReference type="NCBI Taxonomy" id="44415"/>
    <lineage>
        <taxon>Eukaryota</taxon>
        <taxon>Sar</taxon>
        <taxon>Alveolata</taxon>
        <taxon>Apicomplexa</taxon>
        <taxon>Conoidasida</taxon>
        <taxon>Coccidia</taxon>
        <taxon>Eucoccidiorida</taxon>
        <taxon>Eimeriorina</taxon>
        <taxon>Eimeriidae</taxon>
        <taxon>Eimeria</taxon>
    </lineage>
</organism>
<dbReference type="OrthoDB" id="348356at2759"/>
<dbReference type="AlphaFoldDB" id="U6KM83"/>
<reference evidence="1" key="1">
    <citation type="submission" date="2013-10" db="EMBL/GenBank/DDBJ databases">
        <title>Genomic analysis of the causative agents of coccidiosis in chickens.</title>
        <authorList>
            <person name="Reid A.J."/>
            <person name="Blake D."/>
            <person name="Billington K."/>
            <person name="Browne H."/>
            <person name="Dunn M."/>
            <person name="Hung S."/>
            <person name="Kawahara F."/>
            <person name="Miranda-Saavedra D."/>
            <person name="Mourier T."/>
            <person name="Nagra H."/>
            <person name="Otto T.D."/>
            <person name="Rawlings N."/>
            <person name="Sanchez A."/>
            <person name="Sanders M."/>
            <person name="Subramaniam C."/>
            <person name="Tay Y."/>
            <person name="Dear P."/>
            <person name="Doerig C."/>
            <person name="Gruber A."/>
            <person name="Parkinson J."/>
            <person name="Shirley M."/>
            <person name="Wan K.L."/>
            <person name="Berriman M."/>
            <person name="Tomley F."/>
            <person name="Pain A."/>
        </authorList>
    </citation>
    <scope>NUCLEOTIDE SEQUENCE [LARGE SCALE GENOMIC DNA]</scope>
    <source>
        <strain evidence="1">Houghton</strain>
    </source>
</reference>